<protein>
    <submittedName>
        <fullName evidence="6">Outer membrane porin F</fullName>
    </submittedName>
</protein>
<dbReference type="Pfam" id="PF00691">
    <property type="entry name" value="OmpA"/>
    <property type="match status" value="1"/>
</dbReference>
<dbReference type="InterPro" id="IPR006664">
    <property type="entry name" value="OMP_bac"/>
</dbReference>
<proteinExistence type="predicted"/>
<evidence type="ECO:0000313" key="6">
    <source>
        <dbReference type="EMBL" id="OIR04691.1"/>
    </source>
</evidence>
<organism evidence="6">
    <name type="scientific">mine drainage metagenome</name>
    <dbReference type="NCBI Taxonomy" id="410659"/>
    <lineage>
        <taxon>unclassified sequences</taxon>
        <taxon>metagenomes</taxon>
        <taxon>ecological metagenomes</taxon>
    </lineage>
</organism>
<evidence type="ECO:0000256" key="2">
    <source>
        <dbReference type="ARBA" id="ARBA00023136"/>
    </source>
</evidence>
<gene>
    <name evidence="6" type="primary">oprF_6</name>
    <name evidence="6" type="ORF">GALL_130750</name>
</gene>
<evidence type="ECO:0000259" key="5">
    <source>
        <dbReference type="PROSITE" id="PS51123"/>
    </source>
</evidence>
<accession>A0A1J5S9S6</accession>
<dbReference type="AlphaFoldDB" id="A0A1J5S9S6"/>
<dbReference type="Gene3D" id="3.30.1330.60">
    <property type="entry name" value="OmpA-like domain"/>
    <property type="match status" value="1"/>
</dbReference>
<evidence type="ECO:0000256" key="3">
    <source>
        <dbReference type="ARBA" id="ARBA00023237"/>
    </source>
</evidence>
<dbReference type="Pfam" id="PF14346">
    <property type="entry name" value="DUF4398"/>
    <property type="match status" value="1"/>
</dbReference>
<name>A0A1J5S9S6_9ZZZZ</name>
<dbReference type="CDD" id="cd07185">
    <property type="entry name" value="OmpA_C-like"/>
    <property type="match status" value="1"/>
</dbReference>
<comment type="subcellular location">
    <subcellularLocation>
        <location evidence="1">Cell outer membrane</location>
    </subcellularLocation>
</comment>
<dbReference type="GO" id="GO:0009279">
    <property type="term" value="C:cell outer membrane"/>
    <property type="evidence" value="ECO:0007669"/>
    <property type="project" value="UniProtKB-SubCell"/>
</dbReference>
<feature type="domain" description="OmpA-like" evidence="5">
    <location>
        <begin position="172"/>
        <end position="290"/>
    </location>
</feature>
<dbReference type="SUPFAM" id="SSF103088">
    <property type="entry name" value="OmpA-like"/>
    <property type="match status" value="1"/>
</dbReference>
<comment type="caution">
    <text evidence="6">The sequence shown here is derived from an EMBL/GenBank/DDBJ whole genome shotgun (WGS) entry which is preliminary data.</text>
</comment>
<dbReference type="EMBL" id="MLJW01000055">
    <property type="protein sequence ID" value="OIR04691.1"/>
    <property type="molecule type" value="Genomic_DNA"/>
</dbReference>
<sequence length="296" mass="31736">MKKIQYFPMALIAIALLAGCNTVKTNSALAGAHSNYSNASANPEVTNLAALELKEASDSLYKADTALSNGDDTASVNHLAYLANQRVAIALETAKRKSAELAIANANTRRDQVRLDARTAEADAAKKQVSSMQKTADQQNEELAAASANSASDQALIAKQALELKALNARQTNRGLVITLGDVLFGINKAQLKSGGTRNVQKLADFLKEYPQHKVQIEGYTDSTGSDSLNQDLSERRAEAVRRALVDGAGISSDRVSTRGYGKEFPVASNDTTTGRQLNRRVEVIISDEKGNFAPR</sequence>
<dbReference type="PANTHER" id="PTHR30329:SF21">
    <property type="entry name" value="LIPOPROTEIN YIAD-RELATED"/>
    <property type="match status" value="1"/>
</dbReference>
<dbReference type="InterPro" id="IPR006665">
    <property type="entry name" value="OmpA-like"/>
</dbReference>
<evidence type="ECO:0000256" key="4">
    <source>
        <dbReference type="SAM" id="MobiDB-lite"/>
    </source>
</evidence>
<dbReference type="InterPro" id="IPR006690">
    <property type="entry name" value="OMPA-like_CS"/>
</dbReference>
<dbReference type="PROSITE" id="PS01068">
    <property type="entry name" value="OMPA_1"/>
    <property type="match status" value="1"/>
</dbReference>
<keyword evidence="2" id="KW-0472">Membrane</keyword>
<dbReference type="InterPro" id="IPR036737">
    <property type="entry name" value="OmpA-like_sf"/>
</dbReference>
<feature type="compositionally biased region" description="Polar residues" evidence="4">
    <location>
        <begin position="128"/>
        <end position="137"/>
    </location>
</feature>
<dbReference type="InterPro" id="IPR050330">
    <property type="entry name" value="Bact_OuterMem_StrucFunc"/>
</dbReference>
<dbReference type="PROSITE" id="PS51257">
    <property type="entry name" value="PROKAR_LIPOPROTEIN"/>
    <property type="match status" value="1"/>
</dbReference>
<feature type="region of interest" description="Disordered" evidence="4">
    <location>
        <begin position="124"/>
        <end position="146"/>
    </location>
</feature>
<reference evidence="6" key="1">
    <citation type="submission" date="2016-10" db="EMBL/GenBank/DDBJ databases">
        <title>Sequence of Gallionella enrichment culture.</title>
        <authorList>
            <person name="Poehlein A."/>
            <person name="Muehling M."/>
            <person name="Daniel R."/>
        </authorList>
    </citation>
    <scope>NUCLEOTIDE SEQUENCE</scope>
</reference>
<dbReference type="PRINTS" id="PR01021">
    <property type="entry name" value="OMPADOMAIN"/>
</dbReference>
<dbReference type="PROSITE" id="PS51123">
    <property type="entry name" value="OMPA_2"/>
    <property type="match status" value="1"/>
</dbReference>
<evidence type="ECO:0000256" key="1">
    <source>
        <dbReference type="ARBA" id="ARBA00004442"/>
    </source>
</evidence>
<keyword evidence="3" id="KW-0998">Cell outer membrane</keyword>
<dbReference type="PANTHER" id="PTHR30329">
    <property type="entry name" value="STATOR ELEMENT OF FLAGELLAR MOTOR COMPLEX"/>
    <property type="match status" value="1"/>
</dbReference>
<dbReference type="InterPro" id="IPR025511">
    <property type="entry name" value="DUF4398"/>
</dbReference>